<reference evidence="7" key="1">
    <citation type="submission" date="2022-10" db="EMBL/GenBank/DDBJ databases">
        <title>The complete genomes of actinobacterial strains from the NBC collection.</title>
        <authorList>
            <person name="Joergensen T.S."/>
            <person name="Alvarez Arevalo M."/>
            <person name="Sterndorff E.B."/>
            <person name="Faurdal D."/>
            <person name="Vuksanovic O."/>
            <person name="Mourched A.-S."/>
            <person name="Charusanti P."/>
            <person name="Shaw S."/>
            <person name="Blin K."/>
            <person name="Weber T."/>
        </authorList>
    </citation>
    <scope>NUCLEOTIDE SEQUENCE</scope>
    <source>
        <strain evidence="7">NBC_00008</strain>
    </source>
</reference>
<evidence type="ECO:0000256" key="2">
    <source>
        <dbReference type="ARBA" id="ARBA00022723"/>
    </source>
</evidence>
<keyword evidence="4" id="KW-0411">Iron-sulfur</keyword>
<dbReference type="InterPro" id="IPR042216">
    <property type="entry name" value="MitoNEET_CISD"/>
</dbReference>
<dbReference type="AlphaFoldDB" id="A0AAU2VJG7"/>
<dbReference type="GO" id="GO:0005737">
    <property type="term" value="C:cytoplasm"/>
    <property type="evidence" value="ECO:0007669"/>
    <property type="project" value="UniProtKB-ARBA"/>
</dbReference>
<keyword evidence="2" id="KW-0479">Metal-binding</keyword>
<accession>A0AAU2VJG7</accession>
<dbReference type="GO" id="GO:0046872">
    <property type="term" value="F:metal ion binding"/>
    <property type="evidence" value="ECO:0007669"/>
    <property type="project" value="UniProtKB-KW"/>
</dbReference>
<evidence type="ECO:0000313" key="7">
    <source>
        <dbReference type="EMBL" id="WTW67256.1"/>
    </source>
</evidence>
<keyword evidence="3" id="KW-0408">Iron</keyword>
<evidence type="ECO:0000256" key="5">
    <source>
        <dbReference type="SAM" id="MobiDB-lite"/>
    </source>
</evidence>
<feature type="region of interest" description="Disordered" evidence="5">
    <location>
        <begin position="55"/>
        <end position="83"/>
    </location>
</feature>
<evidence type="ECO:0000256" key="1">
    <source>
        <dbReference type="ARBA" id="ARBA00022714"/>
    </source>
</evidence>
<feature type="domain" description="Iron-binding zinc finger CDGSH type" evidence="6">
    <location>
        <begin position="21"/>
        <end position="65"/>
    </location>
</feature>
<dbReference type="Gene3D" id="3.40.5.90">
    <property type="entry name" value="CDGSH iron-sulfur domain, mitoNEET-type"/>
    <property type="match status" value="1"/>
</dbReference>
<evidence type="ECO:0000256" key="4">
    <source>
        <dbReference type="ARBA" id="ARBA00023014"/>
    </source>
</evidence>
<dbReference type="EMBL" id="CP108313">
    <property type="protein sequence ID" value="WTW67256.1"/>
    <property type="molecule type" value="Genomic_DNA"/>
</dbReference>
<gene>
    <name evidence="7" type="ORF">OG398_02660</name>
</gene>
<dbReference type="Pfam" id="PF09360">
    <property type="entry name" value="zf-CDGSH"/>
    <property type="match status" value="1"/>
</dbReference>
<dbReference type="SMART" id="SM00704">
    <property type="entry name" value="ZnF_CDGSH"/>
    <property type="match status" value="1"/>
</dbReference>
<keyword evidence="1" id="KW-0001">2Fe-2S</keyword>
<sequence>MRDRTDIRRVHLERSGPLLVEGPVTVTGHDGVAVTSERFMVAVCTCRRSRRYPWCDTSHRSRATPPPGTGSGDATDPEAGATA</sequence>
<name>A0AAU2VJG7_9ACTN</name>
<evidence type="ECO:0000259" key="6">
    <source>
        <dbReference type="SMART" id="SM00704"/>
    </source>
</evidence>
<proteinExistence type="predicted"/>
<dbReference type="GO" id="GO:0051537">
    <property type="term" value="F:2 iron, 2 sulfur cluster binding"/>
    <property type="evidence" value="ECO:0007669"/>
    <property type="project" value="UniProtKB-KW"/>
</dbReference>
<protein>
    <submittedName>
        <fullName evidence="7">CDGSH iron-sulfur domain-containing protein</fullName>
    </submittedName>
</protein>
<dbReference type="InterPro" id="IPR018967">
    <property type="entry name" value="FeS-contain_CDGSH-typ"/>
</dbReference>
<organism evidence="7">
    <name type="scientific">Streptomyces sp. NBC_00008</name>
    <dbReference type="NCBI Taxonomy" id="2903610"/>
    <lineage>
        <taxon>Bacteria</taxon>
        <taxon>Bacillati</taxon>
        <taxon>Actinomycetota</taxon>
        <taxon>Actinomycetes</taxon>
        <taxon>Kitasatosporales</taxon>
        <taxon>Streptomycetaceae</taxon>
        <taxon>Streptomyces</taxon>
    </lineage>
</organism>
<evidence type="ECO:0000256" key="3">
    <source>
        <dbReference type="ARBA" id="ARBA00023004"/>
    </source>
</evidence>